<evidence type="ECO:0000313" key="7">
    <source>
        <dbReference type="EMBL" id="PJJ79394.1"/>
    </source>
</evidence>
<evidence type="ECO:0000256" key="4">
    <source>
        <dbReference type="PROSITE-ProRule" id="PRU00433"/>
    </source>
</evidence>
<evidence type="ECO:0000256" key="1">
    <source>
        <dbReference type="ARBA" id="ARBA00022617"/>
    </source>
</evidence>
<dbReference type="EMBL" id="PGFJ01000002">
    <property type="protein sequence ID" value="PJJ79394.1"/>
    <property type="molecule type" value="Genomic_DNA"/>
</dbReference>
<keyword evidence="8" id="KW-1185">Reference proteome</keyword>
<proteinExistence type="predicted"/>
<evidence type="ECO:0000259" key="6">
    <source>
        <dbReference type="PROSITE" id="PS51007"/>
    </source>
</evidence>
<dbReference type="Pfam" id="PF00034">
    <property type="entry name" value="Cytochrom_C"/>
    <property type="match status" value="1"/>
</dbReference>
<comment type="caution">
    <text evidence="7">The sequence shown here is derived from an EMBL/GenBank/DDBJ whole genome shotgun (WGS) entry which is preliminary data.</text>
</comment>
<sequence length="329" mass="36024">MKKVVKIIVYSAIVLVVLVITAVVYITTALPNVGEPENIKVELTPSRIARGKYLATNVVVCVDCHSPHDWNRLGGPMDTTRLGAGGEKFDAGVGFPGSVVVPNITPYNLKSWTDGELFRAITTGVRKDGSAIFPLMPWKFYSKMDREDVYAIIAYVRTLKPIEATHPKASLDFPLNILVHTMPQKAELGKIPNPADSVAYGKYLVTSAGCMDCHSQDNNGEYLPGLEYAGGKAFKVGGVTVHSANITPDAKTGLGNWTSEQFVARFKSYADASKAPLVKPGEFQTIMPWWNYANMTETDLKAVYTYLRTLKPVKNEVTKITVNSAQNSM</sequence>
<evidence type="ECO:0000313" key="8">
    <source>
        <dbReference type="Proteomes" id="UP000242687"/>
    </source>
</evidence>
<keyword evidence="5" id="KW-1133">Transmembrane helix</keyword>
<organism evidence="7 8">
    <name type="scientific">Mucilaginibacter auburnensis</name>
    <dbReference type="NCBI Taxonomy" id="1457233"/>
    <lineage>
        <taxon>Bacteria</taxon>
        <taxon>Pseudomonadati</taxon>
        <taxon>Bacteroidota</taxon>
        <taxon>Sphingobacteriia</taxon>
        <taxon>Sphingobacteriales</taxon>
        <taxon>Sphingobacteriaceae</taxon>
        <taxon>Mucilaginibacter</taxon>
    </lineage>
</organism>
<evidence type="ECO:0000256" key="5">
    <source>
        <dbReference type="SAM" id="Phobius"/>
    </source>
</evidence>
<dbReference type="GO" id="GO:0020037">
    <property type="term" value="F:heme binding"/>
    <property type="evidence" value="ECO:0007669"/>
    <property type="project" value="InterPro"/>
</dbReference>
<dbReference type="PROSITE" id="PS51007">
    <property type="entry name" value="CYTC"/>
    <property type="match status" value="2"/>
</dbReference>
<protein>
    <submittedName>
        <fullName evidence="7">Cytochrome c</fullName>
    </submittedName>
</protein>
<dbReference type="RefSeq" id="WP_100341735.1">
    <property type="nucleotide sequence ID" value="NZ_PGFJ01000002.1"/>
</dbReference>
<feature type="domain" description="Cytochrome c" evidence="6">
    <location>
        <begin position="196"/>
        <end position="311"/>
    </location>
</feature>
<dbReference type="AlphaFoldDB" id="A0A2H9VM44"/>
<keyword evidence="1 4" id="KW-0349">Heme</keyword>
<keyword evidence="3 4" id="KW-0408">Iron</keyword>
<dbReference type="InterPro" id="IPR009056">
    <property type="entry name" value="Cyt_c-like_dom"/>
</dbReference>
<dbReference type="PANTHER" id="PTHR35008">
    <property type="entry name" value="BLL4482 PROTEIN-RELATED"/>
    <property type="match status" value="1"/>
</dbReference>
<feature type="domain" description="Cytochrome c" evidence="6">
    <location>
        <begin position="46"/>
        <end position="160"/>
    </location>
</feature>
<dbReference type="Gene3D" id="1.10.760.10">
    <property type="entry name" value="Cytochrome c-like domain"/>
    <property type="match status" value="2"/>
</dbReference>
<reference evidence="7 8" key="1">
    <citation type="submission" date="2017-11" db="EMBL/GenBank/DDBJ databases">
        <title>Genomic Encyclopedia of Archaeal and Bacterial Type Strains, Phase II (KMG-II): From Individual Species to Whole Genera.</title>
        <authorList>
            <person name="Goeker M."/>
        </authorList>
    </citation>
    <scope>NUCLEOTIDE SEQUENCE [LARGE SCALE GENOMIC DNA]</scope>
    <source>
        <strain evidence="7 8">DSM 28175</strain>
    </source>
</reference>
<dbReference type="SUPFAM" id="SSF46626">
    <property type="entry name" value="Cytochrome c"/>
    <property type="match status" value="2"/>
</dbReference>
<dbReference type="Proteomes" id="UP000242687">
    <property type="component" value="Unassembled WGS sequence"/>
</dbReference>
<evidence type="ECO:0000256" key="2">
    <source>
        <dbReference type="ARBA" id="ARBA00022723"/>
    </source>
</evidence>
<dbReference type="PANTHER" id="PTHR35008:SF8">
    <property type="entry name" value="ALCOHOL DEHYDROGENASE CYTOCHROME C SUBUNIT"/>
    <property type="match status" value="1"/>
</dbReference>
<dbReference type="GO" id="GO:0046872">
    <property type="term" value="F:metal ion binding"/>
    <property type="evidence" value="ECO:0007669"/>
    <property type="project" value="UniProtKB-KW"/>
</dbReference>
<dbReference type="InterPro" id="IPR051459">
    <property type="entry name" value="Cytochrome_c-type_DH"/>
</dbReference>
<dbReference type="InterPro" id="IPR036909">
    <property type="entry name" value="Cyt_c-like_dom_sf"/>
</dbReference>
<keyword evidence="5" id="KW-0472">Membrane</keyword>
<dbReference type="GO" id="GO:0009055">
    <property type="term" value="F:electron transfer activity"/>
    <property type="evidence" value="ECO:0007669"/>
    <property type="project" value="InterPro"/>
</dbReference>
<dbReference type="OrthoDB" id="9809720at2"/>
<gene>
    <name evidence="7" type="ORF">CLV57_2528</name>
</gene>
<accession>A0A2H9VM44</accession>
<evidence type="ECO:0000256" key="3">
    <source>
        <dbReference type="ARBA" id="ARBA00023004"/>
    </source>
</evidence>
<feature type="transmembrane region" description="Helical" evidence="5">
    <location>
        <begin position="7"/>
        <end position="26"/>
    </location>
</feature>
<keyword evidence="5" id="KW-0812">Transmembrane</keyword>
<keyword evidence="2 4" id="KW-0479">Metal-binding</keyword>
<name>A0A2H9VM44_9SPHI</name>